<dbReference type="Pfam" id="PF13439">
    <property type="entry name" value="Glyco_transf_4"/>
    <property type="match status" value="1"/>
</dbReference>
<name>A4CKC9_ROBBH</name>
<protein>
    <submittedName>
        <fullName evidence="3">Wlac protein</fullName>
    </submittedName>
</protein>
<dbReference type="Pfam" id="PF00534">
    <property type="entry name" value="Glycos_transf_1"/>
    <property type="match status" value="1"/>
</dbReference>
<gene>
    <name evidence="3" type="ordered locus">RB2501_13409</name>
</gene>
<organism evidence="3 4">
    <name type="scientific">Robiginitalea biformata (strain ATCC BAA-864 / DSM 15991 / KCTC 12146 / HTCC2501)</name>
    <dbReference type="NCBI Taxonomy" id="313596"/>
    <lineage>
        <taxon>Bacteria</taxon>
        <taxon>Pseudomonadati</taxon>
        <taxon>Bacteroidota</taxon>
        <taxon>Flavobacteriia</taxon>
        <taxon>Flavobacteriales</taxon>
        <taxon>Flavobacteriaceae</taxon>
        <taxon>Robiginitalea</taxon>
    </lineage>
</organism>
<dbReference type="HOGENOM" id="CLU_009583_0_0_10"/>
<dbReference type="InterPro" id="IPR028098">
    <property type="entry name" value="Glyco_trans_4-like_N"/>
</dbReference>
<dbReference type="CAZy" id="GT4">
    <property type="family name" value="Glycosyltransferase Family 4"/>
</dbReference>
<dbReference type="CDD" id="cd03820">
    <property type="entry name" value="GT4_AmsD-like"/>
    <property type="match status" value="1"/>
</dbReference>
<dbReference type="GO" id="GO:0016757">
    <property type="term" value="F:glycosyltransferase activity"/>
    <property type="evidence" value="ECO:0007669"/>
    <property type="project" value="InterPro"/>
</dbReference>
<dbReference type="Proteomes" id="UP000009049">
    <property type="component" value="Chromosome"/>
</dbReference>
<proteinExistence type="predicted"/>
<evidence type="ECO:0000259" key="1">
    <source>
        <dbReference type="Pfam" id="PF00534"/>
    </source>
</evidence>
<dbReference type="STRING" id="313596.RB2501_13409"/>
<accession>A4CKC9</accession>
<dbReference type="Gene3D" id="3.40.50.2000">
    <property type="entry name" value="Glycogen Phosphorylase B"/>
    <property type="match status" value="2"/>
</dbReference>
<keyword evidence="4" id="KW-1185">Reference proteome</keyword>
<dbReference type="AlphaFoldDB" id="A4CKC9"/>
<reference evidence="3 4" key="1">
    <citation type="journal article" date="2009" name="J. Bacteriol.">
        <title>Complete genome sequence of Robiginitalea biformata HTCC2501.</title>
        <authorList>
            <person name="Oh H.M."/>
            <person name="Giovannoni S.J."/>
            <person name="Lee K."/>
            <person name="Ferriera S."/>
            <person name="Johnson J."/>
            <person name="Cho J.C."/>
        </authorList>
    </citation>
    <scope>NUCLEOTIDE SEQUENCE [LARGE SCALE GENOMIC DNA]</scope>
    <source>
        <strain evidence="4">ATCC BAA-864 / HTCC2501 / KCTC 12146</strain>
    </source>
</reference>
<evidence type="ECO:0000259" key="2">
    <source>
        <dbReference type="Pfam" id="PF13439"/>
    </source>
</evidence>
<dbReference type="SUPFAM" id="SSF53756">
    <property type="entry name" value="UDP-Glycosyltransferase/glycogen phosphorylase"/>
    <property type="match status" value="1"/>
</dbReference>
<feature type="domain" description="Glycosyltransferase subfamily 4-like N-terminal" evidence="2">
    <location>
        <begin position="4"/>
        <end position="110"/>
    </location>
</feature>
<sequence length="296" mass="33725">MESIRNNWRLYKRVNTLIRENRIELCIGFMTTSNVLSVLASRSNGIPVVISERNNPEEEKNKLSHLWRFLKKYTYRKADKLVVQNNRIKSLYINDIDNKKLQIIPNPINPGLRPDPNVEMSNIILNVGRLERQKAQDTLIKAFANLNPSGWELHIIGDGRQRSYLEALIDQLHMNDKVRLLGKKKNIQPYYAKARIFVLSSLYEGFPNVLLEAMQMGKACISTDCPTGPSDIISHGDDGILVPVGNTAELEAALRDLIENPAKERQLGEKAKDATRPYQIENIAAVWEELIAELLK</sequence>
<dbReference type="EMBL" id="CP001712">
    <property type="protein sequence ID" value="EAR15328.1"/>
    <property type="molecule type" value="Genomic_DNA"/>
</dbReference>
<evidence type="ECO:0000313" key="4">
    <source>
        <dbReference type="Proteomes" id="UP000009049"/>
    </source>
</evidence>
<evidence type="ECO:0000313" key="3">
    <source>
        <dbReference type="EMBL" id="EAR15328.1"/>
    </source>
</evidence>
<feature type="domain" description="Glycosyl transferase family 1" evidence="1">
    <location>
        <begin position="118"/>
        <end position="272"/>
    </location>
</feature>
<dbReference type="eggNOG" id="COG0438">
    <property type="taxonomic scope" value="Bacteria"/>
</dbReference>
<dbReference type="PANTHER" id="PTHR12526">
    <property type="entry name" value="GLYCOSYLTRANSFERASE"/>
    <property type="match status" value="1"/>
</dbReference>
<dbReference type="KEGG" id="rbi:RB2501_13409"/>
<dbReference type="InterPro" id="IPR001296">
    <property type="entry name" value="Glyco_trans_1"/>
</dbReference>